<keyword evidence="5" id="KW-0472">Membrane</keyword>
<protein>
    <recommendedName>
        <fullName evidence="7">Biopolymer transporter ExbD</fullName>
    </recommendedName>
</protein>
<evidence type="ECO:0000256" key="4">
    <source>
        <dbReference type="ARBA" id="ARBA00022989"/>
    </source>
</evidence>
<dbReference type="EMBL" id="SNRY01006245">
    <property type="protein sequence ID" value="KAA6313029.1"/>
    <property type="molecule type" value="Genomic_DNA"/>
</dbReference>
<evidence type="ECO:0000256" key="5">
    <source>
        <dbReference type="ARBA" id="ARBA00023136"/>
    </source>
</evidence>
<name>A0A5J4PWG2_9ZZZZ</name>
<keyword evidence="4" id="KW-1133">Transmembrane helix</keyword>
<dbReference type="AlphaFoldDB" id="A0A5J4PWG2"/>
<reference evidence="6" key="1">
    <citation type="submission" date="2019-03" db="EMBL/GenBank/DDBJ databases">
        <title>Single cell metagenomics reveals metabolic interactions within the superorganism composed of flagellate Streblomastix strix and complex community of Bacteroidetes bacteria on its surface.</title>
        <authorList>
            <person name="Treitli S.C."/>
            <person name="Kolisko M."/>
            <person name="Husnik F."/>
            <person name="Keeling P."/>
            <person name="Hampl V."/>
        </authorList>
    </citation>
    <scope>NUCLEOTIDE SEQUENCE</scope>
    <source>
        <strain evidence="6">STM</strain>
    </source>
</reference>
<accession>A0A5J4PWG2</accession>
<keyword evidence="2" id="KW-1003">Cell membrane</keyword>
<keyword evidence="3" id="KW-0812">Transmembrane</keyword>
<comment type="caution">
    <text evidence="6">The sequence shown here is derived from an EMBL/GenBank/DDBJ whole genome shotgun (WGS) entry which is preliminary data.</text>
</comment>
<evidence type="ECO:0000313" key="6">
    <source>
        <dbReference type="EMBL" id="KAA6313029.1"/>
    </source>
</evidence>
<evidence type="ECO:0000256" key="1">
    <source>
        <dbReference type="ARBA" id="ARBA00004162"/>
    </source>
</evidence>
<dbReference type="InterPro" id="IPR003400">
    <property type="entry name" value="ExbD"/>
</dbReference>
<dbReference type="PANTHER" id="PTHR30558:SF3">
    <property type="entry name" value="BIOPOLYMER TRANSPORT PROTEIN EXBD-RELATED"/>
    <property type="match status" value="1"/>
</dbReference>
<evidence type="ECO:0000256" key="3">
    <source>
        <dbReference type="ARBA" id="ARBA00022692"/>
    </source>
</evidence>
<dbReference type="Pfam" id="PF02472">
    <property type="entry name" value="ExbD"/>
    <property type="match status" value="1"/>
</dbReference>
<feature type="non-terminal residue" evidence="6">
    <location>
        <position position="181"/>
    </location>
</feature>
<evidence type="ECO:0008006" key="7">
    <source>
        <dbReference type="Google" id="ProtNLM"/>
    </source>
</evidence>
<gene>
    <name evidence="6" type="ORF">EZS27_036134</name>
</gene>
<dbReference type="PANTHER" id="PTHR30558">
    <property type="entry name" value="EXBD MEMBRANE COMPONENT OF PMF-DRIVEN MACROMOLECULE IMPORT SYSTEM"/>
    <property type="match status" value="1"/>
</dbReference>
<evidence type="ECO:0000256" key="2">
    <source>
        <dbReference type="ARBA" id="ARBA00022475"/>
    </source>
</evidence>
<sequence length="181" mass="20646">MSEVQVKESGEGGKNKQKKQTLRVDFTPMVDMNMLLITFFMFCTTLLKPQTMNLNMPSKDVVDEKEKNKARESSAITLILGGNNEVYYYEGMPQESDYENPDFLKTSAYGAEGIRKYLLKRNAGTYEKIQALKIEKGEGKITEQEFKEQSVKIQDEAMKKLKIAPTVMIKVSDLATYKNMV</sequence>
<dbReference type="GO" id="GO:0022857">
    <property type="term" value="F:transmembrane transporter activity"/>
    <property type="evidence" value="ECO:0007669"/>
    <property type="project" value="InterPro"/>
</dbReference>
<proteinExistence type="predicted"/>
<organism evidence="6">
    <name type="scientific">termite gut metagenome</name>
    <dbReference type="NCBI Taxonomy" id="433724"/>
    <lineage>
        <taxon>unclassified sequences</taxon>
        <taxon>metagenomes</taxon>
        <taxon>organismal metagenomes</taxon>
    </lineage>
</organism>
<comment type="subcellular location">
    <subcellularLocation>
        <location evidence="1">Cell membrane</location>
        <topology evidence="1">Single-pass membrane protein</topology>
    </subcellularLocation>
</comment>
<dbReference type="GO" id="GO:0005886">
    <property type="term" value="C:plasma membrane"/>
    <property type="evidence" value="ECO:0007669"/>
    <property type="project" value="UniProtKB-SubCell"/>
</dbReference>